<organism evidence="2 3">
    <name type="scientific">Discina gigas</name>
    <dbReference type="NCBI Taxonomy" id="1032678"/>
    <lineage>
        <taxon>Eukaryota</taxon>
        <taxon>Fungi</taxon>
        <taxon>Dikarya</taxon>
        <taxon>Ascomycota</taxon>
        <taxon>Pezizomycotina</taxon>
        <taxon>Pezizomycetes</taxon>
        <taxon>Pezizales</taxon>
        <taxon>Discinaceae</taxon>
        <taxon>Discina</taxon>
    </lineage>
</organism>
<dbReference type="Proteomes" id="UP001447188">
    <property type="component" value="Unassembled WGS sequence"/>
</dbReference>
<reference evidence="2 3" key="1">
    <citation type="submission" date="2024-02" db="EMBL/GenBank/DDBJ databases">
        <title>Discinaceae phylogenomics.</title>
        <authorList>
            <person name="Dirks A.C."/>
            <person name="James T.Y."/>
        </authorList>
    </citation>
    <scope>NUCLEOTIDE SEQUENCE [LARGE SCALE GENOMIC DNA]</scope>
    <source>
        <strain evidence="2 3">ACD0624</strain>
    </source>
</reference>
<dbReference type="EMBL" id="JBBBZM010000068">
    <property type="protein sequence ID" value="KAL0635509.1"/>
    <property type="molecule type" value="Genomic_DNA"/>
</dbReference>
<sequence>MTVIDKRHSKLFTPLRIGDITLKHRVIMAPLTRTRCFEHIPTDMVVEYYAQRATDGGLLISEGTHPSIMSGNFVDVPGIYTPEQRRAWKKVTDAVHAKGGYIFCQLWNCGRASHPSNLGGRQPLSSSATILEGGTSHFTRERGGSPTVVPKAMTSKDINETIEDYVHAAQTAIEAGFDGVEIHSANGYLLNQFLSDNINKRTDAYGGSPENRSRLIWEVVDAVSAAIGAGRTGIRFSPFGTFQDVADSDIMGQYSCTVKGLENKGLAFVHFVRERSKETFDDTAQRAQLYAAARLRGVPEDRLPEQMTLRPLRRILRNTTMITCGEFDDQNVWEPLEAGLMDGVAYGKWYISNPDLVERLRNGWPLAPFDSATFYAKDAEGFTDPPTYAEEKKRSKMF</sequence>
<dbReference type="InterPro" id="IPR013785">
    <property type="entry name" value="Aldolase_TIM"/>
</dbReference>
<comment type="caution">
    <text evidence="2">The sequence shown here is derived from an EMBL/GenBank/DDBJ whole genome shotgun (WGS) entry which is preliminary data.</text>
</comment>
<name>A0ABR3GHU3_9PEZI</name>
<dbReference type="PANTHER" id="PTHR22893">
    <property type="entry name" value="NADH OXIDOREDUCTASE-RELATED"/>
    <property type="match status" value="1"/>
</dbReference>
<evidence type="ECO:0000313" key="3">
    <source>
        <dbReference type="Proteomes" id="UP001447188"/>
    </source>
</evidence>
<dbReference type="Pfam" id="PF00724">
    <property type="entry name" value="Oxidored_FMN"/>
    <property type="match status" value="1"/>
</dbReference>
<evidence type="ECO:0000259" key="1">
    <source>
        <dbReference type="Pfam" id="PF00724"/>
    </source>
</evidence>
<feature type="domain" description="NADH:flavin oxidoreductase/NADH oxidase N-terminal" evidence="1">
    <location>
        <begin position="10"/>
        <end position="365"/>
    </location>
</feature>
<dbReference type="PANTHER" id="PTHR22893:SF93">
    <property type="entry name" value="HYPOTHETICAL OXIDOREDUCTASE (EUROFUNG)"/>
    <property type="match status" value="1"/>
</dbReference>
<keyword evidence="3" id="KW-1185">Reference proteome</keyword>
<evidence type="ECO:0000313" key="2">
    <source>
        <dbReference type="EMBL" id="KAL0635509.1"/>
    </source>
</evidence>
<gene>
    <name evidence="2" type="ORF">Q9L58_005557</name>
</gene>
<dbReference type="CDD" id="cd02933">
    <property type="entry name" value="OYE_like_FMN"/>
    <property type="match status" value="1"/>
</dbReference>
<dbReference type="InterPro" id="IPR045247">
    <property type="entry name" value="Oye-like"/>
</dbReference>
<protein>
    <recommendedName>
        <fullName evidence="1">NADH:flavin oxidoreductase/NADH oxidase N-terminal domain-containing protein</fullName>
    </recommendedName>
</protein>
<dbReference type="InterPro" id="IPR001155">
    <property type="entry name" value="OxRdtase_FMN_N"/>
</dbReference>
<dbReference type="Gene3D" id="3.20.20.70">
    <property type="entry name" value="Aldolase class I"/>
    <property type="match status" value="1"/>
</dbReference>
<dbReference type="SUPFAM" id="SSF51395">
    <property type="entry name" value="FMN-linked oxidoreductases"/>
    <property type="match status" value="1"/>
</dbReference>
<proteinExistence type="predicted"/>
<accession>A0ABR3GHU3</accession>